<evidence type="ECO:0000256" key="1">
    <source>
        <dbReference type="SAM" id="MobiDB-lite"/>
    </source>
</evidence>
<reference evidence="3" key="1">
    <citation type="journal article" date="2021" name="PeerJ">
        <title>Extensive microbial diversity within the chicken gut microbiome revealed by metagenomics and culture.</title>
        <authorList>
            <person name="Gilroy R."/>
            <person name="Ravi A."/>
            <person name="Getino M."/>
            <person name="Pursley I."/>
            <person name="Horton D.L."/>
            <person name="Alikhan N.F."/>
            <person name="Baker D."/>
            <person name="Gharbi K."/>
            <person name="Hall N."/>
            <person name="Watson M."/>
            <person name="Adriaenssens E.M."/>
            <person name="Foster-Nyarko E."/>
            <person name="Jarju S."/>
            <person name="Secka A."/>
            <person name="Antonio M."/>
            <person name="Oren A."/>
            <person name="Chaudhuri R.R."/>
            <person name="La Ragione R."/>
            <person name="Hildebrand F."/>
            <person name="Pallen M.J."/>
        </authorList>
    </citation>
    <scope>NUCLEOTIDE SEQUENCE</scope>
    <source>
        <strain evidence="3">ChiHjej13B12-752</strain>
    </source>
</reference>
<evidence type="ECO:0000256" key="2">
    <source>
        <dbReference type="SAM" id="SignalP"/>
    </source>
</evidence>
<gene>
    <name evidence="3" type="ORF">H9891_06305</name>
</gene>
<reference evidence="3" key="2">
    <citation type="submission" date="2021-04" db="EMBL/GenBank/DDBJ databases">
        <authorList>
            <person name="Gilroy R."/>
        </authorList>
    </citation>
    <scope>NUCLEOTIDE SEQUENCE</scope>
    <source>
        <strain evidence="3">ChiHjej13B12-752</strain>
    </source>
</reference>
<feature type="signal peptide" evidence="2">
    <location>
        <begin position="1"/>
        <end position="22"/>
    </location>
</feature>
<name>A0A9D1QHR5_9STAP</name>
<feature type="chain" id="PRO_5039480766" evidence="2">
    <location>
        <begin position="23"/>
        <end position="208"/>
    </location>
</feature>
<protein>
    <submittedName>
        <fullName evidence="3">Uncharacterized protein</fullName>
    </submittedName>
</protein>
<dbReference type="EMBL" id="DXHR01000021">
    <property type="protein sequence ID" value="HIW12759.1"/>
    <property type="molecule type" value="Genomic_DNA"/>
</dbReference>
<proteinExistence type="predicted"/>
<dbReference type="Proteomes" id="UP000823989">
    <property type="component" value="Unassembled WGS sequence"/>
</dbReference>
<feature type="compositionally biased region" description="Acidic residues" evidence="1">
    <location>
        <begin position="28"/>
        <end position="100"/>
    </location>
</feature>
<organism evidence="3 4">
    <name type="scientific">Candidatus Salinicoccus stercoripullorum</name>
    <dbReference type="NCBI Taxonomy" id="2838756"/>
    <lineage>
        <taxon>Bacteria</taxon>
        <taxon>Bacillati</taxon>
        <taxon>Bacillota</taxon>
        <taxon>Bacilli</taxon>
        <taxon>Bacillales</taxon>
        <taxon>Staphylococcaceae</taxon>
        <taxon>Salinicoccus</taxon>
    </lineage>
</organism>
<feature type="compositionally biased region" description="Basic and acidic residues" evidence="1">
    <location>
        <begin position="104"/>
        <end position="117"/>
    </location>
</feature>
<evidence type="ECO:0000313" key="4">
    <source>
        <dbReference type="Proteomes" id="UP000823989"/>
    </source>
</evidence>
<keyword evidence="2" id="KW-0732">Signal</keyword>
<comment type="caution">
    <text evidence="3">The sequence shown here is derived from an EMBL/GenBank/DDBJ whole genome shotgun (WGS) entry which is preliminary data.</text>
</comment>
<accession>A0A9D1QHR5</accession>
<dbReference type="PROSITE" id="PS51257">
    <property type="entry name" value="PROKAR_LIPOPROTEIN"/>
    <property type="match status" value="1"/>
</dbReference>
<evidence type="ECO:0000313" key="3">
    <source>
        <dbReference type="EMBL" id="HIW12759.1"/>
    </source>
</evidence>
<sequence>MKVQLFGGILLMGLLTSGCSDATSDSDVSVESESEADIQEEEKTEESNESDVSEDGETEESGESDVSEDGETEESNESDVSEDEETEENGESDVSEDEDGPAVSEEKKDILQKKFDGMENNPFIESITPENDSYSEIVVVVDENAQGMSAEAVRSKMRGMGKSIREATAGVVHDGDGSLLPITTFKNKDNDVIAEYGSRERESDITFH</sequence>
<feature type="region of interest" description="Disordered" evidence="1">
    <location>
        <begin position="17"/>
        <end position="128"/>
    </location>
</feature>
<dbReference type="AlphaFoldDB" id="A0A9D1QHR5"/>